<dbReference type="InterPro" id="IPR036291">
    <property type="entry name" value="NAD(P)-bd_dom_sf"/>
</dbReference>
<comment type="catalytic activity">
    <reaction evidence="7">
        <text>(S)-malate + NAD(+) = oxaloacetate + NADH + H(+)</text>
        <dbReference type="Rhea" id="RHEA:21432"/>
        <dbReference type="ChEBI" id="CHEBI:15378"/>
        <dbReference type="ChEBI" id="CHEBI:15589"/>
        <dbReference type="ChEBI" id="CHEBI:16452"/>
        <dbReference type="ChEBI" id="CHEBI:57540"/>
        <dbReference type="ChEBI" id="CHEBI:57945"/>
        <dbReference type="EC" id="1.1.1.37"/>
    </reaction>
</comment>
<dbReference type="Gene3D" id="3.40.50.720">
    <property type="entry name" value="NAD(P)-binding Rossmann-like Domain"/>
    <property type="match status" value="1"/>
</dbReference>
<sequence>MKITVIGVGNVGSAVSQRIVNGGIARELIMLDAIEGLAKGKALDLQHTTPIKGETKIKGTTNYRDTKNSDIIVITAGKPRKEGMTRDDLAKGNAEIISQISQNIKKYNSKSKIIVVTNPLDPMTWQTYKKTGFPRKQIMGMAGELDTARYEKLLSKKTKISPEDIHGLVIGPHNKSMIPLTENTTIRGIPLNKFLNQKQTKEIVKETKKSGKKIVNYLQNGSAYHAPSAAIYKMIKTIARDEKRLLSVSTVLKGEYGIKNTAIGIPVIIGKDGIEKIPQKHLNQKTKQKLQKAAKEIKKTNKKLNTNQ</sequence>
<feature type="binding site" evidence="9">
    <location>
        <position position="80"/>
    </location>
    <ligand>
        <name>substrate</name>
    </ligand>
</feature>
<dbReference type="Gene3D" id="3.90.110.10">
    <property type="entry name" value="Lactate dehydrogenase/glycoside hydrolase, family 4, C-terminal"/>
    <property type="match status" value="1"/>
</dbReference>
<feature type="binding site" evidence="10">
    <location>
        <position position="32"/>
    </location>
    <ligand>
        <name>NAD(+)</name>
        <dbReference type="ChEBI" id="CHEBI:57540"/>
    </ligand>
</feature>
<reference evidence="15 16" key="1">
    <citation type="submission" date="2016-12" db="EMBL/GenBank/DDBJ databases">
        <title>Discovery of methanogenic haloarchaea.</title>
        <authorList>
            <person name="Sorokin D.Y."/>
            <person name="Makarova K.S."/>
            <person name="Abbas B."/>
            <person name="Ferrer M."/>
            <person name="Golyshin P.N."/>
        </authorList>
    </citation>
    <scope>NUCLEOTIDE SEQUENCE [LARGE SCALE GENOMIC DNA]</scope>
    <source>
        <strain evidence="15">AMET1</strain>
    </source>
</reference>
<dbReference type="GO" id="GO:0030060">
    <property type="term" value="F:L-malate dehydrogenase (NAD+) activity"/>
    <property type="evidence" value="ECO:0007669"/>
    <property type="project" value="UniProtKB-EC"/>
</dbReference>
<evidence type="ECO:0000259" key="13">
    <source>
        <dbReference type="Pfam" id="PF00056"/>
    </source>
</evidence>
<evidence type="ECO:0000256" key="6">
    <source>
        <dbReference type="ARBA" id="ARBA00023027"/>
    </source>
</evidence>
<keyword evidence="6 10" id="KW-0520">NAD</keyword>
<protein>
    <recommendedName>
        <fullName evidence="3">Malate dehydrogenase</fullName>
        <ecNumber evidence="2">1.1.1.37</ecNumber>
    </recommendedName>
</protein>
<dbReference type="Pfam" id="PF02866">
    <property type="entry name" value="Ldh_1_C"/>
    <property type="match status" value="1"/>
</dbReference>
<name>A0A1Y3GBN2_9EURY</name>
<keyword evidence="16" id="KW-1185">Reference proteome</keyword>
<feature type="binding site" evidence="9">
    <location>
        <position position="86"/>
    </location>
    <ligand>
        <name>substrate</name>
    </ligand>
</feature>
<evidence type="ECO:0000256" key="3">
    <source>
        <dbReference type="ARBA" id="ARBA00020382"/>
    </source>
</evidence>
<feature type="compositionally biased region" description="Basic residues" evidence="12">
    <location>
        <begin position="282"/>
        <end position="292"/>
    </location>
</feature>
<dbReference type="InterPro" id="IPR001557">
    <property type="entry name" value="L-lactate/malate_DH"/>
</dbReference>
<evidence type="ECO:0000259" key="14">
    <source>
        <dbReference type="Pfam" id="PF02866"/>
    </source>
</evidence>
<dbReference type="Pfam" id="PF00056">
    <property type="entry name" value="Ldh_1_N"/>
    <property type="match status" value="1"/>
</dbReference>
<dbReference type="EC" id="1.1.1.37" evidence="2"/>
<feature type="domain" description="Lactate/malate dehydrogenase C-terminal" evidence="14">
    <location>
        <begin position="144"/>
        <end position="303"/>
    </location>
</feature>
<organism evidence="15 16">
    <name type="scientific">Methanonatronarchaeum thermophilum</name>
    <dbReference type="NCBI Taxonomy" id="1927129"/>
    <lineage>
        <taxon>Archaea</taxon>
        <taxon>Methanobacteriati</taxon>
        <taxon>Methanobacteriota</taxon>
        <taxon>Methanonatronarchaeia</taxon>
        <taxon>Methanonatronarchaeales</taxon>
        <taxon>Methanonatronarchaeaceae</taxon>
        <taxon>Methanonatronarchaeum</taxon>
    </lineage>
</organism>
<feature type="region of interest" description="Disordered" evidence="12">
    <location>
        <begin position="280"/>
        <end position="308"/>
    </location>
</feature>
<dbReference type="SUPFAM" id="SSF56327">
    <property type="entry name" value="LDH C-terminal domain-like"/>
    <property type="match status" value="1"/>
</dbReference>
<dbReference type="AlphaFoldDB" id="A0A1Y3GBN2"/>
<accession>A0A1Y3GBN2</accession>
<evidence type="ECO:0000256" key="10">
    <source>
        <dbReference type="PIRSR" id="PIRSR000102-3"/>
    </source>
</evidence>
<comment type="caution">
    <text evidence="15">The sequence shown here is derived from an EMBL/GenBank/DDBJ whole genome shotgun (WGS) entry which is preliminary data.</text>
</comment>
<dbReference type="NCBIfam" id="NF004863">
    <property type="entry name" value="PRK06223.1"/>
    <property type="match status" value="1"/>
</dbReference>
<dbReference type="PANTHER" id="PTHR43128">
    <property type="entry name" value="L-2-HYDROXYCARBOXYLATE DEHYDROGENASE (NAD(P)(+))"/>
    <property type="match status" value="1"/>
</dbReference>
<dbReference type="PRINTS" id="PR00086">
    <property type="entry name" value="LLDHDRGNASE"/>
</dbReference>
<dbReference type="InterPro" id="IPR001236">
    <property type="entry name" value="Lactate/malate_DH_N"/>
</dbReference>
<dbReference type="PIRSF" id="PIRSF000102">
    <property type="entry name" value="Lac_mal_DH"/>
    <property type="match status" value="1"/>
</dbReference>
<evidence type="ECO:0000256" key="1">
    <source>
        <dbReference type="ARBA" id="ARBA00008104"/>
    </source>
</evidence>
<dbReference type="InterPro" id="IPR022383">
    <property type="entry name" value="Lactate/malate_DH_C"/>
</dbReference>
<comment type="similarity">
    <text evidence="1 11">Belongs to the LDH/MDH superfamily.</text>
</comment>
<dbReference type="GO" id="GO:0006099">
    <property type="term" value="P:tricarboxylic acid cycle"/>
    <property type="evidence" value="ECO:0007669"/>
    <property type="project" value="UniProtKB-KW"/>
</dbReference>
<gene>
    <name evidence="15" type="ORF">AMET1_0513</name>
</gene>
<dbReference type="CDD" id="cd01339">
    <property type="entry name" value="LDH-like_MDH"/>
    <property type="match status" value="1"/>
</dbReference>
<evidence type="ECO:0000256" key="9">
    <source>
        <dbReference type="PIRSR" id="PIRSR000102-2"/>
    </source>
</evidence>
<feature type="binding site" evidence="10">
    <location>
        <position position="93"/>
    </location>
    <ligand>
        <name>NAD(+)</name>
        <dbReference type="ChEBI" id="CHEBI:57540"/>
    </ligand>
</feature>
<evidence type="ECO:0000256" key="8">
    <source>
        <dbReference type="PIRSR" id="PIRSR000102-1"/>
    </source>
</evidence>
<dbReference type="InterPro" id="IPR015955">
    <property type="entry name" value="Lactate_DH/Glyco_Ohase_4_C"/>
</dbReference>
<evidence type="ECO:0000256" key="12">
    <source>
        <dbReference type="SAM" id="MobiDB-lite"/>
    </source>
</evidence>
<dbReference type="GO" id="GO:0006089">
    <property type="term" value="P:lactate metabolic process"/>
    <property type="evidence" value="ECO:0007669"/>
    <property type="project" value="TreeGrafter"/>
</dbReference>
<dbReference type="EMBL" id="MRZU01000003">
    <property type="protein sequence ID" value="OUJ18862.1"/>
    <property type="molecule type" value="Genomic_DNA"/>
</dbReference>
<dbReference type="Proteomes" id="UP000195137">
    <property type="component" value="Unassembled WGS sequence"/>
</dbReference>
<evidence type="ECO:0000256" key="4">
    <source>
        <dbReference type="ARBA" id="ARBA00022532"/>
    </source>
</evidence>
<feature type="binding site" evidence="10">
    <location>
        <begin position="116"/>
        <end position="118"/>
    </location>
    <ligand>
        <name>NAD(+)</name>
        <dbReference type="ChEBI" id="CHEBI:57540"/>
    </ligand>
</feature>
<keyword evidence="4" id="KW-0816">Tricarboxylic acid cycle</keyword>
<feature type="binding site" evidence="10">
    <location>
        <begin position="7"/>
        <end position="12"/>
    </location>
    <ligand>
        <name>NAD(+)</name>
        <dbReference type="ChEBI" id="CHEBI:57540"/>
    </ligand>
</feature>
<keyword evidence="5 11" id="KW-0560">Oxidoreductase</keyword>
<dbReference type="SUPFAM" id="SSF51735">
    <property type="entry name" value="NAD(P)-binding Rossmann-fold domains"/>
    <property type="match status" value="1"/>
</dbReference>
<feature type="active site" description="Proton acceptor" evidence="8">
    <location>
        <position position="173"/>
    </location>
</feature>
<feature type="binding site" evidence="9">
    <location>
        <position position="149"/>
    </location>
    <ligand>
        <name>substrate</name>
    </ligand>
</feature>
<dbReference type="OrthoDB" id="2596at2157"/>
<feature type="domain" description="Lactate/malate dehydrogenase N-terminal" evidence="13">
    <location>
        <begin position="1"/>
        <end position="140"/>
    </location>
</feature>
<evidence type="ECO:0000256" key="2">
    <source>
        <dbReference type="ARBA" id="ARBA00012995"/>
    </source>
</evidence>
<evidence type="ECO:0000256" key="5">
    <source>
        <dbReference type="ARBA" id="ARBA00023002"/>
    </source>
</evidence>
<dbReference type="GO" id="GO:0004459">
    <property type="term" value="F:L-lactate dehydrogenase (NAD+) activity"/>
    <property type="evidence" value="ECO:0007669"/>
    <property type="project" value="TreeGrafter"/>
</dbReference>
<dbReference type="FunFam" id="3.40.50.720:FF:000018">
    <property type="entry name" value="Malate dehydrogenase"/>
    <property type="match status" value="1"/>
</dbReference>
<evidence type="ECO:0000256" key="11">
    <source>
        <dbReference type="RuleBase" id="RU003369"/>
    </source>
</evidence>
<dbReference type="RefSeq" id="WP_086636916.1">
    <property type="nucleotide sequence ID" value="NZ_MRZU01000003.1"/>
</dbReference>
<evidence type="ECO:0000256" key="7">
    <source>
        <dbReference type="ARBA" id="ARBA00048313"/>
    </source>
</evidence>
<feature type="binding site" evidence="9">
    <location>
        <position position="118"/>
    </location>
    <ligand>
        <name>substrate</name>
    </ligand>
</feature>
<proteinExistence type="inferred from homology"/>
<dbReference type="PANTHER" id="PTHR43128:SF16">
    <property type="entry name" value="L-LACTATE DEHYDROGENASE"/>
    <property type="match status" value="1"/>
</dbReference>
<evidence type="ECO:0000313" key="15">
    <source>
        <dbReference type="EMBL" id="OUJ18862.1"/>
    </source>
</evidence>
<dbReference type="InterPro" id="IPR011275">
    <property type="entry name" value="Malate_DH_type3"/>
</dbReference>
<evidence type="ECO:0000313" key="16">
    <source>
        <dbReference type="Proteomes" id="UP000195137"/>
    </source>
</evidence>